<organism evidence="2 3">
    <name type="scientific">Purpureocillium lavendulum</name>
    <dbReference type="NCBI Taxonomy" id="1247861"/>
    <lineage>
        <taxon>Eukaryota</taxon>
        <taxon>Fungi</taxon>
        <taxon>Dikarya</taxon>
        <taxon>Ascomycota</taxon>
        <taxon>Pezizomycotina</taxon>
        <taxon>Sordariomycetes</taxon>
        <taxon>Hypocreomycetidae</taxon>
        <taxon>Hypocreales</taxon>
        <taxon>Ophiocordycipitaceae</taxon>
        <taxon>Purpureocillium</taxon>
    </lineage>
</organism>
<feature type="compositionally biased region" description="Basic and acidic residues" evidence="1">
    <location>
        <begin position="46"/>
        <end position="58"/>
    </location>
</feature>
<feature type="region of interest" description="Disordered" evidence="1">
    <location>
        <begin position="45"/>
        <end position="67"/>
    </location>
</feature>
<dbReference type="EMBL" id="JAQHRD010000008">
    <property type="protein sequence ID" value="KAJ6438624.1"/>
    <property type="molecule type" value="Genomic_DNA"/>
</dbReference>
<evidence type="ECO:0000256" key="1">
    <source>
        <dbReference type="SAM" id="MobiDB-lite"/>
    </source>
</evidence>
<accession>A0AB34FGU3</accession>
<evidence type="ECO:0000313" key="3">
    <source>
        <dbReference type="Proteomes" id="UP001163105"/>
    </source>
</evidence>
<dbReference type="Proteomes" id="UP001163105">
    <property type="component" value="Unassembled WGS sequence"/>
</dbReference>
<feature type="region of interest" description="Disordered" evidence="1">
    <location>
        <begin position="1"/>
        <end position="25"/>
    </location>
</feature>
<evidence type="ECO:0000313" key="2">
    <source>
        <dbReference type="EMBL" id="KAJ6438624.1"/>
    </source>
</evidence>
<reference evidence="2" key="1">
    <citation type="submission" date="2023-01" db="EMBL/GenBank/DDBJ databases">
        <title>The growth and conidiation of Purpureocillium lavendulum are regulated by nitrogen source and histone H3K14 acetylation.</title>
        <authorList>
            <person name="Tang P."/>
            <person name="Han J."/>
            <person name="Zhang C."/>
            <person name="Tang P."/>
            <person name="Qi F."/>
            <person name="Zhang K."/>
            <person name="Liang L."/>
        </authorList>
    </citation>
    <scope>NUCLEOTIDE SEQUENCE</scope>
    <source>
        <strain evidence="2">YMF1.00683</strain>
    </source>
</reference>
<name>A0AB34FGU3_9HYPO</name>
<dbReference type="AlphaFoldDB" id="A0AB34FGU3"/>
<comment type="caution">
    <text evidence="2">The sequence shown here is derived from an EMBL/GenBank/DDBJ whole genome shotgun (WGS) entry which is preliminary data.</text>
</comment>
<keyword evidence="3" id="KW-1185">Reference proteome</keyword>
<gene>
    <name evidence="2" type="ORF">O9K51_09219</name>
</gene>
<feature type="compositionally biased region" description="Basic and acidic residues" evidence="1">
    <location>
        <begin position="1"/>
        <end position="20"/>
    </location>
</feature>
<protein>
    <submittedName>
        <fullName evidence="2">Uncharacterized protein</fullName>
    </submittedName>
</protein>
<proteinExistence type="predicted"/>
<sequence length="67" mass="7883">MSRPREKSQTRATRDRRCGKAVESSTWKRYRRSLRTIVEYPQVKVDSQDKSQRKESRNAEQGVEVVG</sequence>